<evidence type="ECO:0000259" key="8">
    <source>
        <dbReference type="Pfam" id="PF01432"/>
    </source>
</evidence>
<dbReference type="InterPro" id="IPR013647">
    <property type="entry name" value="OligopepF_N_dom"/>
</dbReference>
<evidence type="ECO:0000259" key="9">
    <source>
        <dbReference type="Pfam" id="PF08439"/>
    </source>
</evidence>
<reference evidence="10 11" key="1">
    <citation type="submission" date="2021-10" db="EMBL/GenBank/DDBJ databases">
        <title>Anaerobic single-cell dispensing facilitates the cultivation of human gut bacteria.</title>
        <authorList>
            <person name="Afrizal A."/>
        </authorList>
    </citation>
    <scope>NUCLEOTIDE SEQUENCE [LARGE SCALE GENOMIC DNA]</scope>
    <source>
        <strain evidence="10 11">CLA-AA-H276</strain>
    </source>
</reference>
<gene>
    <name evidence="10" type="primary">pepF</name>
    <name evidence="10" type="ORF">LKD36_01110</name>
</gene>
<evidence type="ECO:0000256" key="4">
    <source>
        <dbReference type="ARBA" id="ARBA00022833"/>
    </source>
</evidence>
<dbReference type="Gene3D" id="1.20.140.70">
    <property type="entry name" value="Oligopeptidase f, N-terminal domain"/>
    <property type="match status" value="1"/>
</dbReference>
<keyword evidence="2 6" id="KW-0479">Metal-binding</keyword>
<dbReference type="InterPro" id="IPR045090">
    <property type="entry name" value="Pept_M3A_M3B"/>
</dbReference>
<evidence type="ECO:0000256" key="6">
    <source>
        <dbReference type="RuleBase" id="RU368091"/>
    </source>
</evidence>
<dbReference type="Gene3D" id="1.10.1370.20">
    <property type="entry name" value="Oligoendopeptidase f, C-terminal domain"/>
    <property type="match status" value="1"/>
</dbReference>
<evidence type="ECO:0000256" key="5">
    <source>
        <dbReference type="ARBA" id="ARBA00023049"/>
    </source>
</evidence>
<name>A0AAE3A2B5_9FIRM</name>
<keyword evidence="1 6" id="KW-0645">Protease</keyword>
<keyword evidence="11" id="KW-1185">Reference proteome</keyword>
<keyword evidence="5 6" id="KW-0482">Metalloprotease</keyword>
<evidence type="ECO:0000256" key="3">
    <source>
        <dbReference type="ARBA" id="ARBA00022801"/>
    </source>
</evidence>
<evidence type="ECO:0000256" key="7">
    <source>
        <dbReference type="SAM" id="Coils"/>
    </source>
</evidence>
<dbReference type="GO" id="GO:0006518">
    <property type="term" value="P:peptide metabolic process"/>
    <property type="evidence" value="ECO:0007669"/>
    <property type="project" value="TreeGrafter"/>
</dbReference>
<proteinExistence type="inferred from homology"/>
<feature type="domain" description="Peptidase M3A/M3B catalytic" evidence="8">
    <location>
        <begin position="207"/>
        <end position="590"/>
    </location>
</feature>
<comment type="cofactor">
    <cofactor evidence="6">
        <name>Zn(2+)</name>
        <dbReference type="ChEBI" id="CHEBI:29105"/>
    </cofactor>
    <text evidence="6">Binds 1 zinc ion.</text>
</comment>
<comment type="caution">
    <text evidence="10">The sequence shown here is derived from an EMBL/GenBank/DDBJ whole genome shotgun (WGS) entry which is preliminary data.</text>
</comment>
<comment type="function">
    <text evidence="6">Has oligopeptidase activity and degrades a variety of small bioactive peptides.</text>
</comment>
<dbReference type="AlphaFoldDB" id="A0AAE3A2B5"/>
<dbReference type="InterPro" id="IPR001567">
    <property type="entry name" value="Pept_M3A_M3B_dom"/>
</dbReference>
<dbReference type="InterPro" id="IPR004438">
    <property type="entry name" value="Peptidase_M3B"/>
</dbReference>
<comment type="similarity">
    <text evidence="6">Belongs to the peptidase M3B family.</text>
</comment>
<dbReference type="CDD" id="cd09608">
    <property type="entry name" value="M3B_PepF"/>
    <property type="match status" value="1"/>
</dbReference>
<dbReference type="Proteomes" id="UP001198220">
    <property type="component" value="Unassembled WGS sequence"/>
</dbReference>
<dbReference type="SUPFAM" id="SSF55486">
    <property type="entry name" value="Metalloproteases ('zincins'), catalytic domain"/>
    <property type="match status" value="1"/>
</dbReference>
<organism evidence="10 11">
    <name type="scientific">Hominiventricola filiformis</name>
    <dbReference type="NCBI Taxonomy" id="2885352"/>
    <lineage>
        <taxon>Bacteria</taxon>
        <taxon>Bacillati</taxon>
        <taxon>Bacillota</taxon>
        <taxon>Clostridia</taxon>
        <taxon>Lachnospirales</taxon>
        <taxon>Lachnospiraceae</taxon>
        <taxon>Hominiventricola</taxon>
    </lineage>
</organism>
<dbReference type="EMBL" id="JAJEPS010000001">
    <property type="protein sequence ID" value="MCC2124772.1"/>
    <property type="molecule type" value="Genomic_DNA"/>
</dbReference>
<dbReference type="NCBIfam" id="TIGR00181">
    <property type="entry name" value="pepF"/>
    <property type="match status" value="1"/>
</dbReference>
<dbReference type="Pfam" id="PF08439">
    <property type="entry name" value="Peptidase_M3_N"/>
    <property type="match status" value="1"/>
</dbReference>
<evidence type="ECO:0000313" key="11">
    <source>
        <dbReference type="Proteomes" id="UP001198220"/>
    </source>
</evidence>
<dbReference type="PANTHER" id="PTHR11804">
    <property type="entry name" value="PROTEASE M3 THIMET OLIGOPEPTIDASE-RELATED"/>
    <property type="match status" value="1"/>
</dbReference>
<feature type="coiled-coil region" evidence="7">
    <location>
        <begin position="55"/>
        <end position="82"/>
    </location>
</feature>
<dbReference type="GO" id="GO:0046872">
    <property type="term" value="F:metal ion binding"/>
    <property type="evidence" value="ECO:0007669"/>
    <property type="project" value="UniProtKB-UniRule"/>
</dbReference>
<dbReference type="PANTHER" id="PTHR11804:SF84">
    <property type="entry name" value="SACCHAROLYSIN"/>
    <property type="match status" value="1"/>
</dbReference>
<evidence type="ECO:0000313" key="10">
    <source>
        <dbReference type="EMBL" id="MCC2124772.1"/>
    </source>
</evidence>
<sequence length="608" mass="70750">MMTDRKLNTREEADARYKWAIEDLYKDDEDWKRDYELLKSRIPELTKFRGRLGESAEVLLSMQKLSDELNQLLEKVYVYANQRLHENTDNSTYQNLASQAQGLLVELSESLSFVEPELMELPDGIIETFLDENEELSVYRQYFENIIRQKKHVLPTEQEQLLAAMGEVAESPKDIFSMFNNADIRFPEITGEDGHPVQVTHGRYMSLMQSRNRQVRKDAFEAMYGVYGDWRNTLAAMYRANVKQEAFLAKAHKYTSDLEAALDGSHIPVKVYEQLIEAVHESMPLMYRYMKLRKKLLGVEELHMYDLYVPMTEQDHSEIPFEQAKKTVLEGLALMGEEYLHLLREGFDHGWIDVYENQGKRTGAYSWGAYGTHPYVLLNYQGTLHDVFTLAHEMGHALHSWYSDEHQPYIYAGYRIFVAEVASTCNEALLIHYLMEQSKKAGDQKKTMYLINYFLEQFRTTLFRQTMFAEFEKITHGLQEQGETLTADRLCEIYYDLNKLYFGEEICVDQEIAMEWARIPHFYTPFYVYQYATGFSAAIALSKQILEQGAPAVEQYKKFLKGGSSMYPLELLKVAGVDMEQKAPVQDALAVFAQYLDEMERLADHDTV</sequence>
<dbReference type="InterPro" id="IPR042088">
    <property type="entry name" value="OligoPept_F_C"/>
</dbReference>
<dbReference type="Pfam" id="PF01432">
    <property type="entry name" value="Peptidase_M3"/>
    <property type="match status" value="1"/>
</dbReference>
<keyword evidence="7" id="KW-0175">Coiled coil</keyword>
<dbReference type="Gene3D" id="1.10.287.830">
    <property type="entry name" value="putative peptidase helix hairpin domain like"/>
    <property type="match status" value="1"/>
</dbReference>
<evidence type="ECO:0000256" key="1">
    <source>
        <dbReference type="ARBA" id="ARBA00022670"/>
    </source>
</evidence>
<accession>A0AAE3A2B5</accession>
<dbReference type="EC" id="3.4.24.-" evidence="6"/>
<keyword evidence="3 6" id="KW-0378">Hydrolase</keyword>
<feature type="domain" description="Oligopeptidase F N-terminal" evidence="9">
    <location>
        <begin position="117"/>
        <end position="186"/>
    </location>
</feature>
<dbReference type="GO" id="GO:0004222">
    <property type="term" value="F:metalloendopeptidase activity"/>
    <property type="evidence" value="ECO:0007669"/>
    <property type="project" value="UniProtKB-UniRule"/>
</dbReference>
<keyword evidence="4 6" id="KW-0862">Zinc</keyword>
<protein>
    <recommendedName>
        <fullName evidence="6">Oligopeptidase F</fullName>
        <ecNumber evidence="6">3.4.24.-</ecNumber>
    </recommendedName>
</protein>
<dbReference type="GO" id="GO:0006508">
    <property type="term" value="P:proteolysis"/>
    <property type="evidence" value="ECO:0007669"/>
    <property type="project" value="UniProtKB-KW"/>
</dbReference>
<evidence type="ECO:0000256" key="2">
    <source>
        <dbReference type="ARBA" id="ARBA00022723"/>
    </source>
</evidence>